<dbReference type="Proteomes" id="UP000265798">
    <property type="component" value="Unassembled WGS sequence"/>
</dbReference>
<sequence>MKDARKFLIEKPRMGVLDIGFEIGSHSKSQFNSHILKTAGVSPAIFRKNFLQEKKIGMNRFERSNEPFSDSKSCKSFR</sequence>
<dbReference type="PROSITE" id="PS01124">
    <property type="entry name" value="HTH_ARAC_FAMILY_2"/>
    <property type="match status" value="1"/>
</dbReference>
<organism evidence="2 3">
    <name type="scientific">Leptospira stimsonii</name>
    <dbReference type="NCBI Taxonomy" id="2202203"/>
    <lineage>
        <taxon>Bacteria</taxon>
        <taxon>Pseudomonadati</taxon>
        <taxon>Spirochaetota</taxon>
        <taxon>Spirochaetia</taxon>
        <taxon>Leptospirales</taxon>
        <taxon>Leptospiraceae</taxon>
        <taxon>Leptospira</taxon>
    </lineage>
</organism>
<evidence type="ECO:0000313" key="3">
    <source>
        <dbReference type="Proteomes" id="UP000265798"/>
    </source>
</evidence>
<dbReference type="GO" id="GO:0003700">
    <property type="term" value="F:DNA-binding transcription factor activity"/>
    <property type="evidence" value="ECO:0007669"/>
    <property type="project" value="InterPro"/>
</dbReference>
<dbReference type="InterPro" id="IPR018060">
    <property type="entry name" value="HTH_AraC"/>
</dbReference>
<dbReference type="GO" id="GO:0043565">
    <property type="term" value="F:sequence-specific DNA binding"/>
    <property type="evidence" value="ECO:0007669"/>
    <property type="project" value="InterPro"/>
</dbReference>
<dbReference type="EMBL" id="QHCT01000001">
    <property type="protein sequence ID" value="RHX92482.1"/>
    <property type="molecule type" value="Genomic_DNA"/>
</dbReference>
<gene>
    <name evidence="2" type="ORF">DLM75_04660</name>
</gene>
<evidence type="ECO:0000259" key="1">
    <source>
        <dbReference type="PROSITE" id="PS01124"/>
    </source>
</evidence>
<name>A0A396ZA66_9LEPT</name>
<comment type="caution">
    <text evidence="2">The sequence shown here is derived from an EMBL/GenBank/DDBJ whole genome shotgun (WGS) entry which is preliminary data.</text>
</comment>
<accession>A0A396ZA66</accession>
<evidence type="ECO:0000313" key="2">
    <source>
        <dbReference type="EMBL" id="RHX92482.1"/>
    </source>
</evidence>
<dbReference type="AlphaFoldDB" id="A0A396ZA66"/>
<feature type="domain" description="HTH araC/xylS-type" evidence="1">
    <location>
        <begin position="1"/>
        <end position="49"/>
    </location>
</feature>
<protein>
    <recommendedName>
        <fullName evidence="1">HTH araC/xylS-type domain-containing protein</fullName>
    </recommendedName>
</protein>
<proteinExistence type="predicted"/>
<reference evidence="3" key="1">
    <citation type="submission" date="2018-05" db="EMBL/GenBank/DDBJ databases">
        <title>Leptospira yasudae sp. nov. and Leptospira stimsonii sp. nov., two pathogenic species of the genus Leptospira isolated from environmental sources.</title>
        <authorList>
            <person name="Casanovas-Massana A."/>
            <person name="Hamond C."/>
            <person name="Santos L.A."/>
            <person name="Hacker K.P."/>
            <person name="Balassiano I."/>
            <person name="Medeiros M.A."/>
            <person name="Reis M.G."/>
            <person name="Ko A.I."/>
            <person name="Wunder E.A."/>
        </authorList>
    </citation>
    <scope>NUCLEOTIDE SEQUENCE [LARGE SCALE GENOMIC DNA]</scope>
    <source>
        <strain evidence="3">Yale</strain>
    </source>
</reference>